<reference evidence="2 3" key="1">
    <citation type="submission" date="2020-08" db="EMBL/GenBank/DDBJ databases">
        <title>A Genomic Blueprint of the Chicken Gut Microbiome.</title>
        <authorList>
            <person name="Gilroy R."/>
            <person name="Ravi A."/>
            <person name="Getino M."/>
            <person name="Pursley I."/>
            <person name="Horton D.L."/>
            <person name="Alikhan N.-F."/>
            <person name="Baker D."/>
            <person name="Gharbi K."/>
            <person name="Hall N."/>
            <person name="Watson M."/>
            <person name="Adriaenssens E.M."/>
            <person name="Foster-Nyarko E."/>
            <person name="Jarju S."/>
            <person name="Secka A."/>
            <person name="Antonio M."/>
            <person name="Oren A."/>
            <person name="Chaudhuri R."/>
            <person name="La Ragione R.M."/>
            <person name="Hildebrand F."/>
            <person name="Pallen M.J."/>
        </authorList>
    </citation>
    <scope>NUCLEOTIDE SEQUENCE [LARGE SCALE GENOMIC DNA]</scope>
    <source>
        <strain evidence="2 3">Sa2YVA2</strain>
    </source>
</reference>
<feature type="domain" description="AMP-dependent synthetase/ligase" evidence="1">
    <location>
        <begin position="1"/>
        <end position="209"/>
    </location>
</feature>
<dbReference type="InterPro" id="IPR000873">
    <property type="entry name" value="AMP-dep_synth/lig_dom"/>
</dbReference>
<evidence type="ECO:0000313" key="2">
    <source>
        <dbReference type="EMBL" id="MBD7984532.1"/>
    </source>
</evidence>
<proteinExistence type="predicted"/>
<dbReference type="EMBL" id="JACSQN010000006">
    <property type="protein sequence ID" value="MBD7984532.1"/>
    <property type="molecule type" value="Genomic_DNA"/>
</dbReference>
<sequence>MYTSGTTAKPKGVLITHENYLFAGHSSVLYQQLTPDDRYLIFLPLFHANSQYYTSMATLVVGGTIILRERFSSTDFWNVVDRYQPTATSLVATTIKMLLEMPEQEKEKGHPLKRAGYGLFVPYPELLTFQERFGISLYLWYGMTETITTNIVTPLYEEMVRDPENGIVSIGKPGLGHEVKIIDEDGEELPYGEVGQILIKGPSLMKGYFKNLEATSQTLQGGWLHTGDSGYMNEDGFIWFIDRSKDLIKRAGENISSIEVENIL</sequence>
<dbReference type="PANTHER" id="PTHR24096">
    <property type="entry name" value="LONG-CHAIN-FATTY-ACID--COA LIGASE"/>
    <property type="match status" value="1"/>
</dbReference>
<comment type="caution">
    <text evidence="2">The sequence shown here is derived from an EMBL/GenBank/DDBJ whole genome shotgun (WGS) entry which is preliminary data.</text>
</comment>
<dbReference type="PANTHER" id="PTHR24096:SF421">
    <property type="entry name" value="CROTONOBETAINE_CARNITINE--COA LIGASE"/>
    <property type="match status" value="1"/>
</dbReference>
<keyword evidence="3" id="KW-1185">Reference proteome</keyword>
<protein>
    <submittedName>
        <fullName evidence="2">AMP-binding protein</fullName>
    </submittedName>
</protein>
<evidence type="ECO:0000313" key="3">
    <source>
        <dbReference type="Proteomes" id="UP000626786"/>
    </source>
</evidence>
<dbReference type="Gene3D" id="3.40.50.12780">
    <property type="entry name" value="N-terminal domain of ligase-like"/>
    <property type="match status" value="1"/>
</dbReference>
<accession>A0ABR8U914</accession>
<evidence type="ECO:0000259" key="1">
    <source>
        <dbReference type="Pfam" id="PF00501"/>
    </source>
</evidence>
<dbReference type="InterPro" id="IPR042099">
    <property type="entry name" value="ANL_N_sf"/>
</dbReference>
<name>A0ABR8U914_9BACL</name>
<dbReference type="Proteomes" id="UP000626786">
    <property type="component" value="Unassembled WGS sequence"/>
</dbReference>
<organism evidence="2 3">
    <name type="scientific">Sporosarcina quadrami</name>
    <dbReference type="NCBI Taxonomy" id="2762234"/>
    <lineage>
        <taxon>Bacteria</taxon>
        <taxon>Bacillati</taxon>
        <taxon>Bacillota</taxon>
        <taxon>Bacilli</taxon>
        <taxon>Bacillales</taxon>
        <taxon>Caryophanaceae</taxon>
        <taxon>Sporosarcina</taxon>
    </lineage>
</organism>
<gene>
    <name evidence="2" type="ORF">H9649_08070</name>
</gene>
<dbReference type="SUPFAM" id="SSF56801">
    <property type="entry name" value="Acetyl-CoA synthetase-like"/>
    <property type="match status" value="1"/>
</dbReference>
<dbReference type="Pfam" id="PF00501">
    <property type="entry name" value="AMP-binding"/>
    <property type="match status" value="1"/>
</dbReference>